<evidence type="ECO:0000256" key="1">
    <source>
        <dbReference type="ARBA" id="ARBA00004651"/>
    </source>
</evidence>
<evidence type="ECO:0000313" key="9">
    <source>
        <dbReference type="Proteomes" id="UP000239047"/>
    </source>
</evidence>
<evidence type="ECO:0000256" key="4">
    <source>
        <dbReference type="ARBA" id="ARBA00022989"/>
    </source>
</evidence>
<evidence type="ECO:0000256" key="5">
    <source>
        <dbReference type="ARBA" id="ARBA00023136"/>
    </source>
</evidence>
<feature type="domain" description="Type II secretion system protein GspF" evidence="7">
    <location>
        <begin position="167"/>
        <end position="292"/>
    </location>
</feature>
<feature type="transmembrane region" description="Helical" evidence="6">
    <location>
        <begin position="276"/>
        <end position="302"/>
    </location>
</feature>
<comment type="subcellular location">
    <subcellularLocation>
        <location evidence="1">Cell membrane</location>
        <topology evidence="1">Multi-pass membrane protein</topology>
    </subcellularLocation>
</comment>
<evidence type="ECO:0000259" key="7">
    <source>
        <dbReference type="Pfam" id="PF00482"/>
    </source>
</evidence>
<dbReference type="EMBL" id="PREZ01000010">
    <property type="protein sequence ID" value="PPA68648.1"/>
    <property type="molecule type" value="Genomic_DNA"/>
</dbReference>
<dbReference type="OrthoDB" id="2574794at2"/>
<feature type="transmembrane region" description="Helical" evidence="6">
    <location>
        <begin position="6"/>
        <end position="23"/>
    </location>
</feature>
<dbReference type="AlphaFoldDB" id="A0A2S5G6N4"/>
<comment type="caution">
    <text evidence="8">The sequence shown here is derived from an EMBL/GenBank/DDBJ whole genome shotgun (WGS) entry which is preliminary data.</text>
</comment>
<proteinExistence type="predicted"/>
<keyword evidence="2" id="KW-1003">Cell membrane</keyword>
<feature type="transmembrane region" description="Helical" evidence="6">
    <location>
        <begin position="109"/>
        <end position="126"/>
    </location>
</feature>
<name>A0A2S5G6N4_9BACL</name>
<dbReference type="InterPro" id="IPR018076">
    <property type="entry name" value="T2SS_GspF_dom"/>
</dbReference>
<dbReference type="PANTHER" id="PTHR35007">
    <property type="entry name" value="INTEGRAL MEMBRANE PROTEIN-RELATED"/>
    <property type="match status" value="1"/>
</dbReference>
<dbReference type="RefSeq" id="WP_104059779.1">
    <property type="nucleotide sequence ID" value="NZ_PREZ01000010.1"/>
</dbReference>
<dbReference type="Pfam" id="PF00482">
    <property type="entry name" value="T2SSF"/>
    <property type="match status" value="1"/>
</dbReference>
<evidence type="ECO:0000256" key="3">
    <source>
        <dbReference type="ARBA" id="ARBA00022692"/>
    </source>
</evidence>
<evidence type="ECO:0000256" key="6">
    <source>
        <dbReference type="SAM" id="Phobius"/>
    </source>
</evidence>
<dbReference type="Proteomes" id="UP000239047">
    <property type="component" value="Unassembled WGS sequence"/>
</dbReference>
<dbReference type="PANTHER" id="PTHR35007:SF2">
    <property type="entry name" value="PILUS ASSEMBLE PROTEIN"/>
    <property type="match status" value="1"/>
</dbReference>
<keyword evidence="5 6" id="KW-0472">Membrane</keyword>
<dbReference type="GO" id="GO:0005886">
    <property type="term" value="C:plasma membrane"/>
    <property type="evidence" value="ECO:0007669"/>
    <property type="project" value="UniProtKB-SubCell"/>
</dbReference>
<feature type="transmembrane region" description="Helical" evidence="6">
    <location>
        <begin position="132"/>
        <end position="149"/>
    </location>
</feature>
<sequence>MDALIIFCVIVFWFLVVLGLRNWSVYLNEKRELLVHVSDVTLVDGFEKKEKKRKQRAGFIDKVTKYADEFADLGQRINFFSENLDVENWLKKSGNRYELSVARFQGMKMLFLTIGFFAAMFFFILGFPFSQFGLILLPLAGYFLPIIVIKQQVKKRQEAIRLDLPDFLDTISTSLQAGVSLDQALREVIRFFDGPIREEFTRFNQEIDLGVHRERAYRNLLDRNSNEEFQQLIKSLLQGLKLGVPVATTFNVQAVDMRQLRQEKVKELAAKASPKVTMVTTFIVAPVCILMIAGLMLLNMIYGENSIFNLLNF</sequence>
<evidence type="ECO:0000256" key="2">
    <source>
        <dbReference type="ARBA" id="ARBA00022475"/>
    </source>
</evidence>
<keyword evidence="3 6" id="KW-0812">Transmembrane</keyword>
<evidence type="ECO:0000313" key="8">
    <source>
        <dbReference type="EMBL" id="PPA68648.1"/>
    </source>
</evidence>
<reference evidence="8 9" key="1">
    <citation type="submission" date="2018-02" db="EMBL/GenBank/DDBJ databases">
        <title>Jeotgalibacillus proteolyticum sp. nov. a protease producing bacterium isolated from ocean sediments of Laizhou Bay.</title>
        <authorList>
            <person name="Li Y."/>
        </authorList>
    </citation>
    <scope>NUCLEOTIDE SEQUENCE [LARGE SCALE GENOMIC DNA]</scope>
    <source>
        <strain evidence="8 9">22-7</strain>
    </source>
</reference>
<keyword evidence="9" id="KW-1185">Reference proteome</keyword>
<keyword evidence="4 6" id="KW-1133">Transmembrane helix</keyword>
<accession>A0A2S5G6N4</accession>
<organism evidence="8 9">
    <name type="scientific">Jeotgalibacillus proteolyticus</name>
    <dbReference type="NCBI Taxonomy" id="2082395"/>
    <lineage>
        <taxon>Bacteria</taxon>
        <taxon>Bacillati</taxon>
        <taxon>Bacillota</taxon>
        <taxon>Bacilli</taxon>
        <taxon>Bacillales</taxon>
        <taxon>Caryophanaceae</taxon>
        <taxon>Jeotgalibacillus</taxon>
    </lineage>
</organism>
<gene>
    <name evidence="8" type="ORF">C4B60_20245</name>
</gene>
<protein>
    <submittedName>
        <fullName evidence="8">Pilus assembly protein TadB</fullName>
    </submittedName>
</protein>